<proteinExistence type="predicted"/>
<sequence>MSESTTPTAKATRAAGSAPRGDRRTTGPQPDPIRFFGTSWVEHDAGYRGRRVAVAAGSLAAALAGAFVLRFGFQGLADAKLNTLVMVLAVAGFAVCSALAFQRTWQSLTGAARGDVDSSRGLYAVGFVGALLAYFLRSLVEAPGEGVARAAYEAQLTPSARARRTP</sequence>
<evidence type="ECO:0000313" key="4">
    <source>
        <dbReference type="Proteomes" id="UP000778578"/>
    </source>
</evidence>
<keyword evidence="4" id="KW-1185">Reference proteome</keyword>
<dbReference type="EMBL" id="JAINZZ010000028">
    <property type="protein sequence ID" value="MBY8880163.1"/>
    <property type="molecule type" value="Genomic_DNA"/>
</dbReference>
<feature type="transmembrane region" description="Helical" evidence="2">
    <location>
        <begin position="121"/>
        <end position="140"/>
    </location>
</feature>
<reference evidence="3 4" key="1">
    <citation type="submission" date="2021-08" db="EMBL/GenBank/DDBJ databases">
        <title>WGS of actinomycetes from Thailand.</title>
        <authorList>
            <person name="Thawai C."/>
        </authorList>
    </citation>
    <scope>NUCLEOTIDE SEQUENCE [LARGE SCALE GENOMIC DNA]</scope>
    <source>
        <strain evidence="3 4">PLK6-54</strain>
    </source>
</reference>
<keyword evidence="2" id="KW-0812">Transmembrane</keyword>
<evidence type="ECO:0000256" key="1">
    <source>
        <dbReference type="SAM" id="MobiDB-lite"/>
    </source>
</evidence>
<organism evidence="3 4">
    <name type="scientific">Actinacidiphila acidipaludis</name>
    <dbReference type="NCBI Taxonomy" id="2873382"/>
    <lineage>
        <taxon>Bacteria</taxon>
        <taxon>Bacillati</taxon>
        <taxon>Actinomycetota</taxon>
        <taxon>Actinomycetes</taxon>
        <taxon>Kitasatosporales</taxon>
        <taxon>Streptomycetaceae</taxon>
        <taxon>Actinacidiphila</taxon>
    </lineage>
</organism>
<feature type="transmembrane region" description="Helical" evidence="2">
    <location>
        <begin position="81"/>
        <end position="101"/>
    </location>
</feature>
<evidence type="ECO:0000256" key="2">
    <source>
        <dbReference type="SAM" id="Phobius"/>
    </source>
</evidence>
<evidence type="ECO:0000313" key="3">
    <source>
        <dbReference type="EMBL" id="MBY8880163.1"/>
    </source>
</evidence>
<feature type="transmembrane region" description="Helical" evidence="2">
    <location>
        <begin position="52"/>
        <end position="69"/>
    </location>
</feature>
<protein>
    <submittedName>
        <fullName evidence="3">EamA/RhaT family transporter</fullName>
    </submittedName>
</protein>
<dbReference type="RefSeq" id="WP_222964919.1">
    <property type="nucleotide sequence ID" value="NZ_JAINZZ010000028.1"/>
</dbReference>
<keyword evidence="2" id="KW-0472">Membrane</keyword>
<accession>A0ABS7QAI0</accession>
<dbReference type="Proteomes" id="UP000778578">
    <property type="component" value="Unassembled WGS sequence"/>
</dbReference>
<gene>
    <name evidence="3" type="ORF">K7862_21370</name>
</gene>
<feature type="region of interest" description="Disordered" evidence="1">
    <location>
        <begin position="1"/>
        <end position="34"/>
    </location>
</feature>
<comment type="caution">
    <text evidence="3">The sequence shown here is derived from an EMBL/GenBank/DDBJ whole genome shotgun (WGS) entry which is preliminary data.</text>
</comment>
<name>A0ABS7QAI0_9ACTN</name>
<keyword evidence="2" id="KW-1133">Transmembrane helix</keyword>